<accession>A0A1Y4V140</accession>
<comment type="caution">
    <text evidence="1">The sequence shown here is derived from an EMBL/GenBank/DDBJ whole genome shotgun (WGS) entry which is preliminary data.</text>
</comment>
<gene>
    <name evidence="1" type="ORF">B5E52_20395</name>
</gene>
<dbReference type="AlphaFoldDB" id="A0A1Y4V140"/>
<dbReference type="Pfam" id="PF13707">
    <property type="entry name" value="RloB"/>
    <property type="match status" value="1"/>
</dbReference>
<dbReference type="RefSeq" id="WP_004325954.1">
    <property type="nucleotide sequence ID" value="NZ_CAKOCS010000035.1"/>
</dbReference>
<sequence>MAREKRIKEIRKSYAIIGEGITEFFYFDGFRNVEKDLLKKFNVTLKPDKPKHPDYSDIITKAQSLLAKEFDVVFCLIDMDYINADNVRKQAYDKEKSSCIKAYKNEIYFIESNPAFEFWLLLHFVFTDRQFRNCDEVITELKKNGRLEKYEKSIEYFSKNNLYLQLKEKLESAINHARSISIDINNPHTSYSRVFEVFEELLQKR</sequence>
<evidence type="ECO:0000313" key="2">
    <source>
        <dbReference type="Proteomes" id="UP000196036"/>
    </source>
</evidence>
<evidence type="ECO:0008006" key="3">
    <source>
        <dbReference type="Google" id="ProtNLM"/>
    </source>
</evidence>
<dbReference type="Proteomes" id="UP000196036">
    <property type="component" value="Unassembled WGS sequence"/>
</dbReference>
<dbReference type="InterPro" id="IPR025591">
    <property type="entry name" value="RloB"/>
</dbReference>
<reference evidence="2" key="1">
    <citation type="submission" date="2017-04" db="EMBL/GenBank/DDBJ databases">
        <title>Function of individual gut microbiota members based on whole genome sequencing of pure cultures obtained from chicken caecum.</title>
        <authorList>
            <person name="Medvecky M."/>
            <person name="Cejkova D."/>
            <person name="Polansky O."/>
            <person name="Karasova D."/>
            <person name="Kubasova T."/>
            <person name="Cizek A."/>
            <person name="Rychlik I."/>
        </authorList>
    </citation>
    <scope>NUCLEOTIDE SEQUENCE [LARGE SCALE GENOMIC DNA]</scope>
    <source>
        <strain evidence="2">An109</strain>
    </source>
</reference>
<evidence type="ECO:0000313" key="1">
    <source>
        <dbReference type="EMBL" id="OUQ62864.1"/>
    </source>
</evidence>
<organism evidence="1 2">
    <name type="scientific">Bacteroides xylanisolvens</name>
    <dbReference type="NCBI Taxonomy" id="371601"/>
    <lineage>
        <taxon>Bacteria</taxon>
        <taxon>Pseudomonadati</taxon>
        <taxon>Bacteroidota</taxon>
        <taxon>Bacteroidia</taxon>
        <taxon>Bacteroidales</taxon>
        <taxon>Bacteroidaceae</taxon>
        <taxon>Bacteroides</taxon>
    </lineage>
</organism>
<name>A0A1Y4V140_9BACE</name>
<protein>
    <recommendedName>
        <fullName evidence="3">RloB domain-containing protein</fullName>
    </recommendedName>
</protein>
<dbReference type="EMBL" id="NFLW01000053">
    <property type="protein sequence ID" value="OUQ62864.1"/>
    <property type="molecule type" value="Genomic_DNA"/>
</dbReference>
<proteinExistence type="predicted"/>